<comment type="caution">
    <text evidence="1">The sequence shown here is derived from an EMBL/GenBank/DDBJ whole genome shotgun (WGS) entry which is preliminary data.</text>
</comment>
<proteinExistence type="predicted"/>
<protein>
    <submittedName>
        <fullName evidence="1">Uncharacterized protein</fullName>
    </submittedName>
</protein>
<dbReference type="AlphaFoldDB" id="A0A9X3KAH7"/>
<dbReference type="RefSeq" id="WP_269763158.1">
    <property type="nucleotide sequence ID" value="NZ_JAPZEC010000044.1"/>
</dbReference>
<name>A0A9X3KAH7_MEDGN</name>
<evidence type="ECO:0000313" key="2">
    <source>
        <dbReference type="Proteomes" id="UP001148455"/>
    </source>
</evidence>
<organism evidence="1 2">
    <name type="scientific">Mediterraneibacter gnavus</name>
    <name type="common">Ruminococcus gnavus</name>
    <dbReference type="NCBI Taxonomy" id="33038"/>
    <lineage>
        <taxon>Bacteria</taxon>
        <taxon>Bacillati</taxon>
        <taxon>Bacillota</taxon>
        <taxon>Clostridia</taxon>
        <taxon>Lachnospirales</taxon>
        <taxon>Lachnospiraceae</taxon>
        <taxon>Mediterraneibacter</taxon>
    </lineage>
</organism>
<dbReference type="Proteomes" id="UP001148455">
    <property type="component" value="Unassembled WGS sequence"/>
</dbReference>
<evidence type="ECO:0000313" key="1">
    <source>
        <dbReference type="EMBL" id="MCZ7695318.1"/>
    </source>
</evidence>
<accession>A0A9X3KAH7</accession>
<reference evidence="1" key="1">
    <citation type="submission" date="2022-12" db="EMBL/GenBank/DDBJ databases">
        <title>Genome of R. gnavus strain RSHDN_123.</title>
        <authorList>
            <person name="Abdugheni R."/>
        </authorList>
    </citation>
    <scope>NUCLEOTIDE SEQUENCE</scope>
    <source>
        <strain evidence="1">RSHDN_123</strain>
    </source>
</reference>
<dbReference type="EMBL" id="JAPZED010000045">
    <property type="protein sequence ID" value="MCZ7695318.1"/>
    <property type="molecule type" value="Genomic_DNA"/>
</dbReference>
<sequence length="248" mass="29915">MLFNNYHNTPQEVIQKYNCNLELLEEIYCAMLSHDNHSDYNGQFLKEIYLVRPSILDKYIRYLINKNEGSFSDHQERHRCFFDLDDFIEIYNKIFEQLLENCQFSKMSVPYFLESLLLPTQNEQNLLGRQDEWIRQCIQLFSNDETKMYCLFSVISKLEIERKKEYILLFLENNSLFEDFQRIPLTPTSWSWSGSAVPMYSVWIEFLESLLSNFIGLKWIKHKKYIETQIGYLKERIESEQIDEILRG</sequence>
<gene>
    <name evidence="1" type="ORF">O8D18_15165</name>
</gene>